<keyword evidence="3" id="KW-1185">Reference proteome</keyword>
<reference evidence="3" key="1">
    <citation type="journal article" date="2012" name="MBio">
        <title>Comparative genome analysis of Trichophyton rubrum and related dermatophytes reveals candidate genes involved in infection.</title>
        <authorList>
            <person name="Martinez D.A."/>
            <person name="Oliver B.G."/>
            <person name="Graeser Y."/>
            <person name="Goldberg J.M."/>
            <person name="Li W."/>
            <person name="Martinez-Rossi N.M."/>
            <person name="Monod M."/>
            <person name="Shelest E."/>
            <person name="Barton R.C."/>
            <person name="Birch E."/>
            <person name="Brakhage A.A."/>
            <person name="Chen Z."/>
            <person name="Gurr S.J."/>
            <person name="Heiman D."/>
            <person name="Heitman J."/>
            <person name="Kosti I."/>
            <person name="Rossi A."/>
            <person name="Saif S."/>
            <person name="Samalova M."/>
            <person name="Saunders C.W."/>
            <person name="Shea T."/>
            <person name="Summerbell R.C."/>
            <person name="Xu J."/>
            <person name="Young S."/>
            <person name="Zeng Q."/>
            <person name="Birren B.W."/>
            <person name="Cuomo C.A."/>
            <person name="White T.C."/>
        </authorList>
    </citation>
    <scope>NUCLEOTIDE SEQUENCE [LARGE SCALE GENOMIC DNA]</scope>
    <source>
        <strain evidence="3">ATCC MYA-4605 / CBS 113480</strain>
    </source>
</reference>
<dbReference type="Pfam" id="PF12223">
    <property type="entry name" value="DUF3602"/>
    <property type="match status" value="1"/>
</dbReference>
<gene>
    <name evidence="2" type="ORF">MCYG_04981</name>
</gene>
<proteinExistence type="predicted"/>
<dbReference type="Proteomes" id="UP000002035">
    <property type="component" value="Unassembled WGS sequence"/>
</dbReference>
<dbReference type="OrthoDB" id="2537432at2759"/>
<sequence>MADEQSTQVVSHGRGGQGNIAADSTKCVLKDFTAPERRGGIGNIGSPNIPPSRGRPHDVDVIPPSAVRQSSGTDYHVGRGGQGNVCSEPSKPYCIYWRKIRGYYRAKKDNGGLCRVQNIAGTQRNVT</sequence>
<dbReference type="InterPro" id="IPR053203">
    <property type="entry name" value="Cisplatin_resist-associated"/>
</dbReference>
<feature type="region of interest" description="Disordered" evidence="1">
    <location>
        <begin position="38"/>
        <end position="61"/>
    </location>
</feature>
<dbReference type="VEuPathDB" id="FungiDB:MCYG_04981"/>
<dbReference type="eggNOG" id="ENOG502SB08">
    <property type="taxonomic scope" value="Eukaryota"/>
</dbReference>
<name>C5FQK9_ARTOC</name>
<dbReference type="PANTHER" id="PTHR34693">
    <property type="entry name" value="PROTEIN PAR32"/>
    <property type="match status" value="1"/>
</dbReference>
<accession>C5FQK9</accession>
<organism evidence="2 3">
    <name type="scientific">Arthroderma otae (strain ATCC MYA-4605 / CBS 113480)</name>
    <name type="common">Microsporum canis</name>
    <dbReference type="NCBI Taxonomy" id="554155"/>
    <lineage>
        <taxon>Eukaryota</taxon>
        <taxon>Fungi</taxon>
        <taxon>Dikarya</taxon>
        <taxon>Ascomycota</taxon>
        <taxon>Pezizomycotina</taxon>
        <taxon>Eurotiomycetes</taxon>
        <taxon>Eurotiomycetidae</taxon>
        <taxon>Onygenales</taxon>
        <taxon>Arthrodermataceae</taxon>
        <taxon>Microsporum</taxon>
    </lineage>
</organism>
<protein>
    <submittedName>
        <fullName evidence="2">Uncharacterized protein</fullName>
    </submittedName>
</protein>
<evidence type="ECO:0000313" key="2">
    <source>
        <dbReference type="EMBL" id="EEQ32162.1"/>
    </source>
</evidence>
<dbReference type="AlphaFoldDB" id="C5FQK9"/>
<evidence type="ECO:0000313" key="3">
    <source>
        <dbReference type="Proteomes" id="UP000002035"/>
    </source>
</evidence>
<feature type="compositionally biased region" description="Polar residues" evidence="1">
    <location>
        <begin position="1"/>
        <end position="10"/>
    </location>
</feature>
<dbReference type="RefSeq" id="XP_002847244.1">
    <property type="nucleotide sequence ID" value="XM_002847198.1"/>
</dbReference>
<dbReference type="InterPro" id="IPR022024">
    <property type="entry name" value="DUF3602"/>
</dbReference>
<feature type="region of interest" description="Disordered" evidence="1">
    <location>
        <begin position="1"/>
        <end position="20"/>
    </location>
</feature>
<dbReference type="EMBL" id="DS995704">
    <property type="protein sequence ID" value="EEQ32162.1"/>
    <property type="molecule type" value="Genomic_DNA"/>
</dbReference>
<dbReference type="GeneID" id="9223850"/>
<evidence type="ECO:0000256" key="1">
    <source>
        <dbReference type="SAM" id="MobiDB-lite"/>
    </source>
</evidence>
<dbReference type="PANTHER" id="PTHR34693:SF3">
    <property type="match status" value="1"/>
</dbReference>
<dbReference type="HOGENOM" id="CLU_1970022_0_0_1"/>